<dbReference type="PROSITE" id="PS51782">
    <property type="entry name" value="LYSM"/>
    <property type="match status" value="2"/>
</dbReference>
<evidence type="ECO:0000256" key="1">
    <source>
        <dbReference type="SAM" id="MobiDB-lite"/>
    </source>
</evidence>
<dbReference type="InterPro" id="IPR018392">
    <property type="entry name" value="LysM"/>
</dbReference>
<dbReference type="EMBL" id="VTPY01000001">
    <property type="protein sequence ID" value="KAA0014699.1"/>
    <property type="molecule type" value="Genomic_DNA"/>
</dbReference>
<dbReference type="RefSeq" id="WP_149326906.1">
    <property type="nucleotide sequence ID" value="NZ_VTPY01000001.1"/>
</dbReference>
<dbReference type="SMART" id="SM00257">
    <property type="entry name" value="LysM"/>
    <property type="match status" value="2"/>
</dbReference>
<feature type="compositionally biased region" description="Low complexity" evidence="1">
    <location>
        <begin position="157"/>
        <end position="188"/>
    </location>
</feature>
<evidence type="ECO:0000313" key="4">
    <source>
        <dbReference type="Proteomes" id="UP000486760"/>
    </source>
</evidence>
<dbReference type="PANTHER" id="PTHR21666">
    <property type="entry name" value="PEPTIDASE-RELATED"/>
    <property type="match status" value="1"/>
</dbReference>
<organism evidence="3 4">
    <name type="scientific">Billgrantia pellis</name>
    <dbReference type="NCBI Taxonomy" id="2606936"/>
    <lineage>
        <taxon>Bacteria</taxon>
        <taxon>Pseudomonadati</taxon>
        <taxon>Pseudomonadota</taxon>
        <taxon>Gammaproteobacteria</taxon>
        <taxon>Oceanospirillales</taxon>
        <taxon>Halomonadaceae</taxon>
        <taxon>Billgrantia</taxon>
    </lineage>
</organism>
<gene>
    <name evidence="3" type="ORF">F0A17_03395</name>
</gene>
<dbReference type="CDD" id="cd12797">
    <property type="entry name" value="M23_peptidase"/>
    <property type="match status" value="1"/>
</dbReference>
<evidence type="ECO:0000313" key="3">
    <source>
        <dbReference type="EMBL" id="KAA0014699.1"/>
    </source>
</evidence>
<dbReference type="InterPro" id="IPR050570">
    <property type="entry name" value="Cell_wall_metabolism_enzyme"/>
</dbReference>
<dbReference type="InterPro" id="IPR016047">
    <property type="entry name" value="M23ase_b-sheet_dom"/>
</dbReference>
<name>A0A7V7G3B5_9GAMM</name>
<feature type="domain" description="LysM" evidence="2">
    <location>
        <begin position="105"/>
        <end position="149"/>
    </location>
</feature>
<evidence type="ECO:0000259" key="2">
    <source>
        <dbReference type="PROSITE" id="PS51782"/>
    </source>
</evidence>
<dbReference type="InterPro" id="IPR036779">
    <property type="entry name" value="LysM_dom_sf"/>
</dbReference>
<dbReference type="Pfam" id="PF01551">
    <property type="entry name" value="Peptidase_M23"/>
    <property type="match status" value="1"/>
</dbReference>
<protein>
    <submittedName>
        <fullName evidence="3">LysM peptidoglycan-binding domain-containing protein</fullName>
    </submittedName>
</protein>
<sequence length="316" mass="33478">MAQCPVAGKRPGARLALILVVLLLITGCASRGGSGDIRRSGDPGIAGNWVVVQRGDTLGQIAARADVPLARLQRFNPGVDANRLRVGQRLLVPTQQERAPSGGPYRYQIRPGDTYSAIARRFGTTPARIQSANPGVAPTRLRVGQIVQVPLRSASARVAAAPPASSTRASGGGSSAPARSPAASAGTGSLPGSARNWPWPLEDYRIVRAYGTDNRGTLQPMLLATSRGARARAVADGDVRFAGSMRQLGRVVIVHHADNLQSVYALCDRLLVDDGARVSRGAPLCEVGFSNATERFDLLFDMRQGGKPIDPRRVLR</sequence>
<dbReference type="InterPro" id="IPR011055">
    <property type="entry name" value="Dup_hybrid_motif"/>
</dbReference>
<proteinExistence type="predicted"/>
<dbReference type="Gene3D" id="3.10.350.10">
    <property type="entry name" value="LysM domain"/>
    <property type="match status" value="2"/>
</dbReference>
<dbReference type="SUPFAM" id="SSF54106">
    <property type="entry name" value="LysM domain"/>
    <property type="match status" value="2"/>
</dbReference>
<keyword evidence="4" id="KW-1185">Reference proteome</keyword>
<dbReference type="Proteomes" id="UP000486760">
    <property type="component" value="Unassembled WGS sequence"/>
</dbReference>
<reference evidence="3 4" key="1">
    <citation type="submission" date="2019-08" db="EMBL/GenBank/DDBJ databases">
        <title>Bioinformatics analysis of the strain L3 and L5.</title>
        <authorList>
            <person name="Li X."/>
        </authorList>
    </citation>
    <scope>NUCLEOTIDE SEQUENCE [LARGE SCALE GENOMIC DNA]</scope>
    <source>
        <strain evidence="3 4">L5</strain>
    </source>
</reference>
<feature type="region of interest" description="Disordered" evidence="1">
    <location>
        <begin position="157"/>
        <end position="192"/>
    </location>
</feature>
<dbReference type="CDD" id="cd00118">
    <property type="entry name" value="LysM"/>
    <property type="match status" value="2"/>
</dbReference>
<dbReference type="Pfam" id="PF01476">
    <property type="entry name" value="LysM"/>
    <property type="match status" value="2"/>
</dbReference>
<comment type="caution">
    <text evidence="3">The sequence shown here is derived from an EMBL/GenBank/DDBJ whole genome shotgun (WGS) entry which is preliminary data.</text>
</comment>
<accession>A0A7V7G3B5</accession>
<dbReference type="GO" id="GO:0004222">
    <property type="term" value="F:metalloendopeptidase activity"/>
    <property type="evidence" value="ECO:0007669"/>
    <property type="project" value="TreeGrafter"/>
</dbReference>
<dbReference type="AlphaFoldDB" id="A0A7V7G3B5"/>
<dbReference type="PANTHER" id="PTHR21666:SF270">
    <property type="entry name" value="MUREIN HYDROLASE ACTIVATOR ENVC"/>
    <property type="match status" value="1"/>
</dbReference>
<dbReference type="SUPFAM" id="SSF51261">
    <property type="entry name" value="Duplicated hybrid motif"/>
    <property type="match status" value="1"/>
</dbReference>
<dbReference type="Gene3D" id="2.70.70.10">
    <property type="entry name" value="Glucose Permease (Domain IIA)"/>
    <property type="match status" value="1"/>
</dbReference>
<feature type="domain" description="LysM" evidence="2">
    <location>
        <begin position="48"/>
        <end position="92"/>
    </location>
</feature>